<gene>
    <name evidence="1" type="ORF">BOLC7T45514H</name>
</gene>
<organism evidence="1">
    <name type="scientific">Brassica oleracea</name>
    <name type="common">Wild cabbage</name>
    <dbReference type="NCBI Taxonomy" id="3712"/>
    <lineage>
        <taxon>Eukaryota</taxon>
        <taxon>Viridiplantae</taxon>
        <taxon>Streptophyta</taxon>
        <taxon>Embryophyta</taxon>
        <taxon>Tracheophyta</taxon>
        <taxon>Spermatophyta</taxon>
        <taxon>Magnoliopsida</taxon>
        <taxon>eudicotyledons</taxon>
        <taxon>Gunneridae</taxon>
        <taxon>Pentapetalae</taxon>
        <taxon>rosids</taxon>
        <taxon>malvids</taxon>
        <taxon>Brassicales</taxon>
        <taxon>Brassicaceae</taxon>
        <taxon>Brassiceae</taxon>
        <taxon>Brassica</taxon>
    </lineage>
</organism>
<protein>
    <submittedName>
        <fullName evidence="1">Uncharacterized protein</fullName>
    </submittedName>
</protein>
<evidence type="ECO:0000313" key="1">
    <source>
        <dbReference type="EMBL" id="VDD39954.1"/>
    </source>
</evidence>
<proteinExistence type="predicted"/>
<name>A0A3P6EYH6_BRAOL</name>
<accession>A0A3P6EYH6</accession>
<dbReference type="AlphaFoldDB" id="A0A3P6EYH6"/>
<reference evidence="1" key="1">
    <citation type="submission" date="2018-11" db="EMBL/GenBank/DDBJ databases">
        <authorList>
            <consortium name="Genoscope - CEA"/>
            <person name="William W."/>
        </authorList>
    </citation>
    <scope>NUCLEOTIDE SEQUENCE</scope>
</reference>
<dbReference type="EMBL" id="LR031876">
    <property type="protein sequence ID" value="VDD39954.1"/>
    <property type="molecule type" value="Genomic_DNA"/>
</dbReference>
<sequence length="61" mass="7029">MISSRRLLPVGASLISGFRRLDITVWFLTTRDHYFDGASVSHCGRETCRCSADNYSRRRHP</sequence>